<proteinExistence type="inferred from homology"/>
<dbReference type="Proteomes" id="UP000482209">
    <property type="component" value="Unassembled WGS sequence"/>
</dbReference>
<dbReference type="PANTHER" id="PTHR35024:SF4">
    <property type="entry name" value="POLYMER-FORMING CYTOSKELETAL PROTEIN"/>
    <property type="match status" value="1"/>
</dbReference>
<dbReference type="InterPro" id="IPR007607">
    <property type="entry name" value="BacA/B"/>
</dbReference>
<organism evidence="2 3">
    <name type="scientific">Velocimicrobium porci</name>
    <dbReference type="NCBI Taxonomy" id="2606634"/>
    <lineage>
        <taxon>Bacteria</taxon>
        <taxon>Bacillati</taxon>
        <taxon>Bacillota</taxon>
        <taxon>Clostridia</taxon>
        <taxon>Lachnospirales</taxon>
        <taxon>Lachnospiraceae</taxon>
        <taxon>Velocimicrobium</taxon>
    </lineage>
</organism>
<gene>
    <name evidence="2" type="ORF">FYJ58_12145</name>
</gene>
<protein>
    <recommendedName>
        <fullName evidence="4">Polymer-forming cytoskeletal protein</fullName>
    </recommendedName>
</protein>
<evidence type="ECO:0000256" key="1">
    <source>
        <dbReference type="ARBA" id="ARBA00044755"/>
    </source>
</evidence>
<comment type="similarity">
    <text evidence="1">Belongs to the bactofilin family.</text>
</comment>
<sequence>MNFFKDLKEDLSQAVNELIPEDDLLGDEEYVDNLDDELLGLNDIKEDSNDKDKEENLLSDTDEIDFDAILKSADEPIVSTLGDELSSTLEASAAFNLEDENKEIELSADEPEVEKHEIEDPEEVDDDLSDLIKEFESQIMTDEAENEFQTLPDDDLNLENLMNSEEELALEEPVYPLEEGNLLVNDSDLEEDMLNLDDNLEQAMSFEEENVETDLIEQMLHDSDENETEEPFVMPDELADSMEEEDKPELLAQEEEGEPIPTDAATEVTVITKGTRIASNIISDGSLEIMGTVKGDIECLGKLSITGHVAGNLKASEIFVNTTKLQGNLVSRGTVKLGAGTVVLGDIKATSAVIAGAVKGEIDVNGPIVVDSTAIIKGNIKAKSVQVNNGAIIDGYCSLTYANVNIDNFFDGENEEK</sequence>
<evidence type="ECO:0008006" key="4">
    <source>
        <dbReference type="Google" id="ProtNLM"/>
    </source>
</evidence>
<dbReference type="Pfam" id="PF04519">
    <property type="entry name" value="Bactofilin"/>
    <property type="match status" value="2"/>
</dbReference>
<evidence type="ECO:0000313" key="2">
    <source>
        <dbReference type="EMBL" id="MSS64619.1"/>
    </source>
</evidence>
<name>A0A6L5Y165_9FIRM</name>
<dbReference type="EMBL" id="VUMT01000023">
    <property type="protein sequence ID" value="MSS64619.1"/>
    <property type="molecule type" value="Genomic_DNA"/>
</dbReference>
<comment type="caution">
    <text evidence="2">The sequence shown here is derived from an EMBL/GenBank/DDBJ whole genome shotgun (WGS) entry which is preliminary data.</text>
</comment>
<dbReference type="AlphaFoldDB" id="A0A6L5Y165"/>
<keyword evidence="3" id="KW-1185">Reference proteome</keyword>
<evidence type="ECO:0000313" key="3">
    <source>
        <dbReference type="Proteomes" id="UP000482209"/>
    </source>
</evidence>
<accession>A0A6L5Y165</accession>
<dbReference type="RefSeq" id="WP_154520013.1">
    <property type="nucleotide sequence ID" value="NZ_VUMT01000023.1"/>
</dbReference>
<dbReference type="PANTHER" id="PTHR35024">
    <property type="entry name" value="HYPOTHETICAL CYTOSOLIC PROTEIN"/>
    <property type="match status" value="1"/>
</dbReference>
<reference evidence="2 3" key="1">
    <citation type="submission" date="2019-08" db="EMBL/GenBank/DDBJ databases">
        <title>In-depth cultivation of the pig gut microbiome towards novel bacterial diversity and tailored functional studies.</title>
        <authorList>
            <person name="Wylensek D."/>
            <person name="Hitch T.C.A."/>
            <person name="Clavel T."/>
        </authorList>
    </citation>
    <scope>NUCLEOTIDE SEQUENCE [LARGE SCALE GENOMIC DNA]</scope>
    <source>
        <strain evidence="2 3">WCA-693-APC-MOT-I</strain>
    </source>
</reference>